<keyword evidence="2 6" id="KW-0698">rRNA processing</keyword>
<dbReference type="InterPro" id="IPR029063">
    <property type="entry name" value="SAM-dependent_MTases_sf"/>
</dbReference>
<dbReference type="EMBL" id="CP007389">
    <property type="protein sequence ID" value="APT74273.1"/>
    <property type="molecule type" value="Genomic_DNA"/>
</dbReference>
<keyword evidence="4 6" id="KW-0808">Transferase</keyword>
<feature type="binding site" evidence="6">
    <location>
        <begin position="106"/>
        <end position="107"/>
    </location>
    <ligand>
        <name>S-adenosyl-L-methionine</name>
        <dbReference type="ChEBI" id="CHEBI:59789"/>
    </ligand>
</feature>
<dbReference type="GO" id="GO:0032259">
    <property type="term" value="P:methylation"/>
    <property type="evidence" value="ECO:0007669"/>
    <property type="project" value="UniProtKB-KW"/>
</dbReference>
<evidence type="ECO:0000256" key="4">
    <source>
        <dbReference type="ARBA" id="ARBA00022679"/>
    </source>
</evidence>
<keyword evidence="1 6" id="KW-0963">Cytoplasm</keyword>
<dbReference type="EC" id="2.1.1.-" evidence="6"/>
<comment type="subcellular location">
    <subcellularLocation>
        <location evidence="6">Cytoplasm</location>
    </subcellularLocation>
</comment>
<evidence type="ECO:0000256" key="6">
    <source>
        <dbReference type="HAMAP-Rule" id="MF_00074"/>
    </source>
</evidence>
<dbReference type="HAMAP" id="MF_00074">
    <property type="entry name" value="16SrRNA_methyltr_G"/>
    <property type="match status" value="1"/>
</dbReference>
<gene>
    <name evidence="6" type="primary">rsmG</name>
    <name evidence="7" type="ORF">BW47_07090</name>
</gene>
<keyword evidence="5 6" id="KW-0949">S-adenosyl-L-methionine</keyword>
<evidence type="ECO:0000256" key="1">
    <source>
        <dbReference type="ARBA" id="ARBA00022490"/>
    </source>
</evidence>
<feature type="binding site" evidence="6">
    <location>
        <begin position="78"/>
        <end position="80"/>
    </location>
    <ligand>
        <name>S-adenosyl-L-methionine</name>
        <dbReference type="ChEBI" id="CHEBI:59789"/>
    </ligand>
</feature>
<dbReference type="PANTHER" id="PTHR31760">
    <property type="entry name" value="S-ADENOSYL-L-METHIONINE-DEPENDENT METHYLTRANSFERASES SUPERFAMILY PROTEIN"/>
    <property type="match status" value="1"/>
</dbReference>
<accession>A0ABM6GF93</accession>
<comment type="function">
    <text evidence="6">Specifically methylates the N7 position of a guanine in 16S rRNA.</text>
</comment>
<keyword evidence="8" id="KW-1185">Reference proteome</keyword>
<keyword evidence="3 6" id="KW-0489">Methyltransferase</keyword>
<comment type="caution">
    <text evidence="6">Lacks conserved residue(s) required for the propagation of feature annotation.</text>
</comment>
<evidence type="ECO:0000313" key="8">
    <source>
        <dbReference type="Proteomes" id="UP000185490"/>
    </source>
</evidence>
<proteinExistence type="inferred from homology"/>
<dbReference type="Gene3D" id="3.40.50.150">
    <property type="entry name" value="Vaccinia Virus protein VP39"/>
    <property type="match status" value="1"/>
</dbReference>
<organism evidence="7 8">
    <name type="scientific">Thermosipho melanesiensis</name>
    <dbReference type="NCBI Taxonomy" id="46541"/>
    <lineage>
        <taxon>Bacteria</taxon>
        <taxon>Thermotogati</taxon>
        <taxon>Thermotogota</taxon>
        <taxon>Thermotogae</taxon>
        <taxon>Thermotogales</taxon>
        <taxon>Fervidobacteriaceae</taxon>
        <taxon>Thermosipho</taxon>
    </lineage>
</organism>
<evidence type="ECO:0000313" key="7">
    <source>
        <dbReference type="EMBL" id="APT74273.1"/>
    </source>
</evidence>
<dbReference type="Proteomes" id="UP000185490">
    <property type="component" value="Chromosome"/>
</dbReference>
<evidence type="ECO:0000256" key="5">
    <source>
        <dbReference type="ARBA" id="ARBA00022691"/>
    </source>
</evidence>
<name>A0ABM6GF93_9BACT</name>
<dbReference type="GO" id="GO:0008168">
    <property type="term" value="F:methyltransferase activity"/>
    <property type="evidence" value="ECO:0007669"/>
    <property type="project" value="UniProtKB-KW"/>
</dbReference>
<evidence type="ECO:0000256" key="2">
    <source>
        <dbReference type="ARBA" id="ARBA00022552"/>
    </source>
</evidence>
<comment type="similarity">
    <text evidence="6">Belongs to the methyltransferase superfamily. RNA methyltransferase RsmG family.</text>
</comment>
<sequence length="209" mass="23894">MKKESLIKNYIKEIVNAPFNLTAIKNEEEAFHLLALDSLLPLEKMNLIGNFLDVGTGGGVPGVFIGIMFKKLKGTLIDASRKKINYVKNVCIKLGIDNLEFVHGRIEEQIDFIEKFDNVFSKAVAELRIILELTVPYAKVGGRILLYKGKEYLKELNDAKNAIDVLNVDLEDVVEYEILDRKRVLLIFEKKDKVNGFPRRYNRILKNPL</sequence>
<dbReference type="InterPro" id="IPR003682">
    <property type="entry name" value="rRNA_ssu_MeTfrase_G"/>
</dbReference>
<feature type="binding site" evidence="6">
    <location>
        <position position="122"/>
    </location>
    <ligand>
        <name>S-adenosyl-L-methionine</name>
        <dbReference type="ChEBI" id="CHEBI:59789"/>
    </ligand>
</feature>
<dbReference type="NCBIfam" id="TIGR00138">
    <property type="entry name" value="rsmG_gidB"/>
    <property type="match status" value="1"/>
</dbReference>
<dbReference type="PANTHER" id="PTHR31760:SF0">
    <property type="entry name" value="S-ADENOSYL-L-METHIONINE-DEPENDENT METHYLTRANSFERASES SUPERFAMILY PROTEIN"/>
    <property type="match status" value="1"/>
</dbReference>
<dbReference type="Pfam" id="PF02527">
    <property type="entry name" value="GidB"/>
    <property type="match status" value="1"/>
</dbReference>
<reference evidence="7 8" key="1">
    <citation type="submission" date="2014-02" db="EMBL/GenBank/DDBJ databases">
        <title>Diversity of Thermotogales isolates from hydrothermal vents.</title>
        <authorList>
            <person name="Haverkamp T.H.A."/>
            <person name="Lossouarn J."/>
            <person name="Geslin C."/>
            <person name="Nesbo C.L."/>
        </authorList>
    </citation>
    <scope>NUCLEOTIDE SEQUENCE [LARGE SCALE GENOMIC DNA]</scope>
    <source>
        <strain evidence="7 8">431</strain>
    </source>
</reference>
<feature type="binding site" evidence="6">
    <location>
        <position position="55"/>
    </location>
    <ligand>
        <name>S-adenosyl-L-methionine</name>
        <dbReference type="ChEBI" id="CHEBI:59789"/>
    </ligand>
</feature>
<dbReference type="PIRSF" id="PIRSF003078">
    <property type="entry name" value="GidB"/>
    <property type="match status" value="1"/>
</dbReference>
<dbReference type="SUPFAM" id="SSF53335">
    <property type="entry name" value="S-adenosyl-L-methionine-dependent methyltransferases"/>
    <property type="match status" value="1"/>
</dbReference>
<protein>
    <recommendedName>
        <fullName evidence="6">Ribosomal RNA small subunit methyltransferase G</fullName>
        <ecNumber evidence="6">2.1.1.-</ecNumber>
    </recommendedName>
    <alternativeName>
        <fullName evidence="6">16S rRNA 7-methylguanosine methyltransferase</fullName>
        <shortName evidence="6">16S rRNA m7G methyltransferase</shortName>
    </alternativeName>
</protein>
<dbReference type="RefSeq" id="WP_012057543.1">
    <property type="nucleotide sequence ID" value="NZ_CP007389.1"/>
</dbReference>
<evidence type="ECO:0000256" key="3">
    <source>
        <dbReference type="ARBA" id="ARBA00022603"/>
    </source>
</evidence>